<protein>
    <submittedName>
        <fullName evidence="1">Uncharacterized protein</fullName>
    </submittedName>
</protein>
<accession>A0A0B6YHA1</accession>
<organism evidence="1">
    <name type="scientific">Arion vulgaris</name>
    <dbReference type="NCBI Taxonomy" id="1028688"/>
    <lineage>
        <taxon>Eukaryota</taxon>
        <taxon>Metazoa</taxon>
        <taxon>Spiralia</taxon>
        <taxon>Lophotrochozoa</taxon>
        <taxon>Mollusca</taxon>
        <taxon>Gastropoda</taxon>
        <taxon>Heterobranchia</taxon>
        <taxon>Euthyneura</taxon>
        <taxon>Panpulmonata</taxon>
        <taxon>Eupulmonata</taxon>
        <taxon>Stylommatophora</taxon>
        <taxon>Helicina</taxon>
        <taxon>Arionoidea</taxon>
        <taxon>Arionidae</taxon>
        <taxon>Arion</taxon>
    </lineage>
</organism>
<evidence type="ECO:0000313" key="1">
    <source>
        <dbReference type="EMBL" id="CEK55176.1"/>
    </source>
</evidence>
<feature type="non-terminal residue" evidence="1">
    <location>
        <position position="1"/>
    </location>
</feature>
<dbReference type="AlphaFoldDB" id="A0A0B6YHA1"/>
<name>A0A0B6YHA1_9EUPU</name>
<reference evidence="1" key="1">
    <citation type="submission" date="2014-12" db="EMBL/GenBank/DDBJ databases">
        <title>Insight into the proteome of Arion vulgaris.</title>
        <authorList>
            <person name="Aradska J."/>
            <person name="Bulat T."/>
            <person name="Smidak R."/>
            <person name="Sarate P."/>
            <person name="Gangsoo J."/>
            <person name="Sialana F."/>
            <person name="Bilban M."/>
            <person name="Lubec G."/>
        </authorList>
    </citation>
    <scope>NUCLEOTIDE SEQUENCE</scope>
    <source>
        <tissue evidence="1">Skin</tissue>
    </source>
</reference>
<proteinExistence type="predicted"/>
<dbReference type="EMBL" id="HACG01008311">
    <property type="protein sequence ID" value="CEK55176.1"/>
    <property type="molecule type" value="Transcribed_RNA"/>
</dbReference>
<sequence>TRNEDGKRPKETWKLSSCGTKVCRSMLVSCKENGQGPGKNVGQLLNLYAPRGGIEE</sequence>
<gene>
    <name evidence="1" type="primary">ORF24543</name>
</gene>